<dbReference type="Proteomes" id="UP001165060">
    <property type="component" value="Unassembled WGS sequence"/>
</dbReference>
<sequence>YRPLAPIESHIQARPPNTMSASLSVPHTNDPAAFGASTPFILIARVQVKPGKVKEYLAIADETDLSVQDSEPGMLHHTFDVSETDDHAYAWSEVYQNDAALEAHLSNPVVGAYLQKHAAVCESFSVEVYGTLSDKTAEAARALPFPVKIWKTALGYSRVK</sequence>
<evidence type="ECO:0000313" key="4">
    <source>
        <dbReference type="Proteomes" id="UP001165060"/>
    </source>
</evidence>
<dbReference type="Pfam" id="PF03992">
    <property type="entry name" value="ABM"/>
    <property type="match status" value="1"/>
</dbReference>
<protein>
    <recommendedName>
        <fullName evidence="2">ABM domain-containing protein</fullName>
    </recommendedName>
</protein>
<feature type="compositionally biased region" description="Polar residues" evidence="1">
    <location>
        <begin position="15"/>
        <end position="24"/>
    </location>
</feature>
<keyword evidence="4" id="KW-1185">Reference proteome</keyword>
<feature type="region of interest" description="Disordered" evidence="1">
    <location>
        <begin position="1"/>
        <end position="24"/>
    </location>
</feature>
<evidence type="ECO:0000256" key="1">
    <source>
        <dbReference type="SAM" id="MobiDB-lite"/>
    </source>
</evidence>
<dbReference type="Gene3D" id="3.30.70.100">
    <property type="match status" value="1"/>
</dbReference>
<accession>A0ABQ6MJK4</accession>
<feature type="domain" description="ABM" evidence="2">
    <location>
        <begin position="40"/>
        <end position="129"/>
    </location>
</feature>
<name>A0ABQ6MJK4_9STRA</name>
<evidence type="ECO:0000259" key="2">
    <source>
        <dbReference type="PROSITE" id="PS51725"/>
    </source>
</evidence>
<dbReference type="InterPro" id="IPR011008">
    <property type="entry name" value="Dimeric_a/b-barrel"/>
</dbReference>
<dbReference type="PROSITE" id="PS51725">
    <property type="entry name" value="ABM"/>
    <property type="match status" value="1"/>
</dbReference>
<reference evidence="3 4" key="1">
    <citation type="journal article" date="2023" name="Commun. Biol.">
        <title>Genome analysis of Parmales, the sister group of diatoms, reveals the evolutionary specialization of diatoms from phago-mixotrophs to photoautotrophs.</title>
        <authorList>
            <person name="Ban H."/>
            <person name="Sato S."/>
            <person name="Yoshikawa S."/>
            <person name="Yamada K."/>
            <person name="Nakamura Y."/>
            <person name="Ichinomiya M."/>
            <person name="Sato N."/>
            <person name="Blanc-Mathieu R."/>
            <person name="Endo H."/>
            <person name="Kuwata A."/>
            <person name="Ogata H."/>
        </authorList>
    </citation>
    <scope>NUCLEOTIDE SEQUENCE [LARGE SCALE GENOMIC DNA]</scope>
</reference>
<dbReference type="InterPro" id="IPR007138">
    <property type="entry name" value="ABM_dom"/>
</dbReference>
<proteinExistence type="predicted"/>
<gene>
    <name evidence="3" type="ORF">TeGR_g5649</name>
</gene>
<dbReference type="EMBL" id="BRYB01000321">
    <property type="protein sequence ID" value="GMI27660.1"/>
    <property type="molecule type" value="Genomic_DNA"/>
</dbReference>
<feature type="non-terminal residue" evidence="3">
    <location>
        <position position="1"/>
    </location>
</feature>
<organism evidence="3 4">
    <name type="scientific">Tetraparma gracilis</name>
    <dbReference type="NCBI Taxonomy" id="2962635"/>
    <lineage>
        <taxon>Eukaryota</taxon>
        <taxon>Sar</taxon>
        <taxon>Stramenopiles</taxon>
        <taxon>Ochrophyta</taxon>
        <taxon>Bolidophyceae</taxon>
        <taxon>Parmales</taxon>
        <taxon>Triparmaceae</taxon>
        <taxon>Tetraparma</taxon>
    </lineage>
</organism>
<evidence type="ECO:0000313" key="3">
    <source>
        <dbReference type="EMBL" id="GMI27660.1"/>
    </source>
</evidence>
<comment type="caution">
    <text evidence="3">The sequence shown here is derived from an EMBL/GenBank/DDBJ whole genome shotgun (WGS) entry which is preliminary data.</text>
</comment>
<dbReference type="SUPFAM" id="SSF54909">
    <property type="entry name" value="Dimeric alpha+beta barrel"/>
    <property type="match status" value="1"/>
</dbReference>